<dbReference type="PANTHER" id="PTHR45527:SF1">
    <property type="entry name" value="FATTY ACID SYNTHASE"/>
    <property type="match status" value="1"/>
</dbReference>
<dbReference type="Gene3D" id="3.40.50.12780">
    <property type="entry name" value="N-terminal domain of ligase-like"/>
    <property type="match status" value="1"/>
</dbReference>
<evidence type="ECO:0000256" key="2">
    <source>
        <dbReference type="ARBA" id="ARBA00022450"/>
    </source>
</evidence>
<dbReference type="InterPro" id="IPR001242">
    <property type="entry name" value="Condensation_dom"/>
</dbReference>
<dbReference type="Gene3D" id="3.30.559.30">
    <property type="entry name" value="Nonribosomal peptide synthetase, condensation domain"/>
    <property type="match status" value="1"/>
</dbReference>
<dbReference type="Pfam" id="PF13193">
    <property type="entry name" value="AMP-binding_C"/>
    <property type="match status" value="1"/>
</dbReference>
<feature type="region of interest" description="Disordered" evidence="4">
    <location>
        <begin position="1034"/>
        <end position="1075"/>
    </location>
</feature>
<keyword evidence="3" id="KW-0597">Phosphoprotein</keyword>
<sequence length="1075" mass="114069">MSPPMTDGDGRLPLAAAQQRLWLLHQLEPDNPAYTICTAIELTGALNPLALRSAVHRIGARHQMLRAAFTDDGAEPAQYITAAPPRLRLVDLSGAGERSAEKEAHRLLAALAARPFDLAAEPPVAWFLLRLGARRHLLVLSVHHLVFDGGSLAVVREEIEALYRCAVTGSAPPAPAWTASCSELVARQGEMAEEAAGSVEFWREQLDAAPPHSTPFSGGRGGRQARPVRRIERFGRAELAGLERVCRRTGSTTYMALLAVLGCLVGRYCGQEDVVIGSPVALRDGEPATGTVGLLINTLPLRLRLHGEPGFAEVLRRTRNTLLDAFEHRLLPFERIVDALGPPRELGTSPLFQVLFAYQQPPRPPGLPGIGARLVDVPAAAAKYELTVTAADTPDGLELAFEAEGGRCTDEELAAFCGQFRILLAAASAEPEQPVSRWSLLTARQWRRVRAPAAIDPGDGELVHRLVSAAAARHPDAVAVVHGSRQVSHRELDRWSDRFAADLLARGCGPGDVVGVWLARTPELLVALLGVLKTGAAYLPIGTEQPVGRVLPMLAETGARLLVGDDGLLARRGAGAVRLPPVVRVSALPPGRSSPPRRATVPPTAPAYVLYTSGSTGRPKGVAIEHRSAAAFLRWAGEAFDPAELHKVLATTSVGFDLAFFELFAPLVHAGTVVLAEDALRVPETPAAAGATLLNSVPSAVAALLDADGIPDSVTSVNLAGEPLSRELADRLHRRRVRTVVRNLYGPSEATTYATAAVIGAGDDPPPIGTPIGTARTWAADHHGRPVPDGMAGELLIGGPALAQGYPGLPAGTAAAFVPDPYGPPGSRVYRTGDLVRRRDDGELHFVGRRDTQIKLRGVRIELGEVEHALRKAAPVREAAVVLDGTAENRRLVAFASAEPGREIPPERTLAALRALLPAVMIPSELVVLAGLPHNANGKIDRAALTARAAEVRRPHPRSAAPGTALERAIASEWQRVLGTERVGVHDAFFDVGGNSLGLLRLHSALVRTVHPGLRLVDLFRFPDIAGLAAHLGRSGAGAAPADPPALARGRRRRRAGGVPRPRPEATAAEEEGGR</sequence>
<dbReference type="PROSITE" id="PS00455">
    <property type="entry name" value="AMP_BINDING"/>
    <property type="match status" value="1"/>
</dbReference>
<dbReference type="Gene3D" id="1.10.1200.10">
    <property type="entry name" value="ACP-like"/>
    <property type="match status" value="1"/>
</dbReference>
<evidence type="ECO:0000313" key="6">
    <source>
        <dbReference type="EMBL" id="GAA0416184.1"/>
    </source>
</evidence>
<dbReference type="InterPro" id="IPR000873">
    <property type="entry name" value="AMP-dep_synth/lig_dom"/>
</dbReference>
<dbReference type="InterPro" id="IPR023213">
    <property type="entry name" value="CAT-like_dom_sf"/>
</dbReference>
<dbReference type="InterPro" id="IPR042099">
    <property type="entry name" value="ANL_N_sf"/>
</dbReference>
<dbReference type="SUPFAM" id="SSF52777">
    <property type="entry name" value="CoA-dependent acyltransferases"/>
    <property type="match status" value="2"/>
</dbReference>
<protein>
    <recommendedName>
        <fullName evidence="5">Carrier domain-containing protein</fullName>
    </recommendedName>
</protein>
<dbReference type="InterPro" id="IPR025110">
    <property type="entry name" value="AMP-bd_C"/>
</dbReference>
<reference evidence="7" key="1">
    <citation type="journal article" date="2019" name="Int. J. Syst. Evol. Microbiol.">
        <title>The Global Catalogue of Microorganisms (GCM) 10K type strain sequencing project: providing services to taxonomists for standard genome sequencing and annotation.</title>
        <authorList>
            <consortium name="The Broad Institute Genomics Platform"/>
            <consortium name="The Broad Institute Genome Sequencing Center for Infectious Disease"/>
            <person name="Wu L."/>
            <person name="Ma J."/>
        </authorList>
    </citation>
    <scope>NUCLEOTIDE SEQUENCE [LARGE SCALE GENOMIC DNA]</scope>
    <source>
        <strain evidence="7">JCM 4788</strain>
    </source>
</reference>
<dbReference type="SMART" id="SM00823">
    <property type="entry name" value="PKS_PP"/>
    <property type="match status" value="1"/>
</dbReference>
<evidence type="ECO:0000313" key="7">
    <source>
        <dbReference type="Proteomes" id="UP001500879"/>
    </source>
</evidence>
<dbReference type="InterPro" id="IPR045851">
    <property type="entry name" value="AMP-bd_C_sf"/>
</dbReference>
<dbReference type="InterPro" id="IPR036736">
    <property type="entry name" value="ACP-like_sf"/>
</dbReference>
<dbReference type="NCBIfam" id="TIGR01733">
    <property type="entry name" value="AA-adenyl-dom"/>
    <property type="match status" value="1"/>
</dbReference>
<dbReference type="CDD" id="cd19531">
    <property type="entry name" value="LCL_NRPS-like"/>
    <property type="match status" value="1"/>
</dbReference>
<accession>A0ABP3IQI4</accession>
<evidence type="ECO:0000256" key="1">
    <source>
        <dbReference type="ARBA" id="ARBA00001957"/>
    </source>
</evidence>
<dbReference type="PANTHER" id="PTHR45527">
    <property type="entry name" value="NONRIBOSOMAL PEPTIDE SYNTHETASE"/>
    <property type="match status" value="1"/>
</dbReference>
<dbReference type="InterPro" id="IPR020806">
    <property type="entry name" value="PKS_PP-bd"/>
</dbReference>
<comment type="cofactor">
    <cofactor evidence="1">
        <name>pantetheine 4'-phosphate</name>
        <dbReference type="ChEBI" id="CHEBI:47942"/>
    </cofactor>
</comment>
<dbReference type="InterPro" id="IPR020845">
    <property type="entry name" value="AMP-binding_CS"/>
</dbReference>
<keyword evidence="7" id="KW-1185">Reference proteome</keyword>
<name>A0ABP3IQI4_9ACTN</name>
<organism evidence="6 7">
    <name type="scientific">Streptomyces luteireticuli</name>
    <dbReference type="NCBI Taxonomy" id="173858"/>
    <lineage>
        <taxon>Bacteria</taxon>
        <taxon>Bacillati</taxon>
        <taxon>Actinomycetota</taxon>
        <taxon>Actinomycetes</taxon>
        <taxon>Kitasatosporales</taxon>
        <taxon>Streptomycetaceae</taxon>
        <taxon>Streptomyces</taxon>
    </lineage>
</organism>
<dbReference type="Gene3D" id="3.30.300.30">
    <property type="match status" value="1"/>
</dbReference>
<dbReference type="EMBL" id="BAAABX010000048">
    <property type="protein sequence ID" value="GAA0416184.1"/>
    <property type="molecule type" value="Genomic_DNA"/>
</dbReference>
<evidence type="ECO:0000256" key="4">
    <source>
        <dbReference type="SAM" id="MobiDB-lite"/>
    </source>
</evidence>
<feature type="domain" description="Carrier" evidence="5">
    <location>
        <begin position="961"/>
        <end position="1036"/>
    </location>
</feature>
<dbReference type="InterPro" id="IPR010071">
    <property type="entry name" value="AA_adenyl_dom"/>
</dbReference>
<dbReference type="SUPFAM" id="SSF56801">
    <property type="entry name" value="Acetyl-CoA synthetase-like"/>
    <property type="match status" value="1"/>
</dbReference>
<comment type="caution">
    <text evidence="6">The sequence shown here is derived from an EMBL/GenBank/DDBJ whole genome shotgun (WGS) entry which is preliminary data.</text>
</comment>
<evidence type="ECO:0000259" key="5">
    <source>
        <dbReference type="PROSITE" id="PS50075"/>
    </source>
</evidence>
<evidence type="ECO:0000256" key="3">
    <source>
        <dbReference type="ARBA" id="ARBA00022553"/>
    </source>
</evidence>
<dbReference type="SUPFAM" id="SSF47336">
    <property type="entry name" value="ACP-like"/>
    <property type="match status" value="1"/>
</dbReference>
<proteinExistence type="predicted"/>
<dbReference type="Pfam" id="PF00550">
    <property type="entry name" value="PP-binding"/>
    <property type="match status" value="1"/>
</dbReference>
<feature type="compositionally biased region" description="Low complexity" evidence="4">
    <location>
        <begin position="1034"/>
        <end position="1048"/>
    </location>
</feature>
<dbReference type="Pfam" id="PF00668">
    <property type="entry name" value="Condensation"/>
    <property type="match status" value="1"/>
</dbReference>
<dbReference type="InterPro" id="IPR009081">
    <property type="entry name" value="PP-bd_ACP"/>
</dbReference>
<gene>
    <name evidence="6" type="ORF">GCM10010357_41970</name>
</gene>
<dbReference type="Gene3D" id="3.30.559.10">
    <property type="entry name" value="Chloramphenicol acetyltransferase-like domain"/>
    <property type="match status" value="1"/>
</dbReference>
<dbReference type="Pfam" id="PF00501">
    <property type="entry name" value="AMP-binding"/>
    <property type="match status" value="1"/>
</dbReference>
<dbReference type="Proteomes" id="UP001500879">
    <property type="component" value="Unassembled WGS sequence"/>
</dbReference>
<dbReference type="PROSITE" id="PS50075">
    <property type="entry name" value="CARRIER"/>
    <property type="match status" value="1"/>
</dbReference>
<keyword evidence="2" id="KW-0596">Phosphopantetheine</keyword>